<dbReference type="OrthoDB" id="5150187at2"/>
<dbReference type="STRING" id="593907.Celgi_0560"/>
<keyword evidence="3" id="KW-1185">Reference proteome</keyword>
<evidence type="ECO:0000313" key="3">
    <source>
        <dbReference type="Proteomes" id="UP000000485"/>
    </source>
</evidence>
<evidence type="ECO:0000313" key="2">
    <source>
        <dbReference type="EMBL" id="AEI11080.1"/>
    </source>
</evidence>
<feature type="compositionally biased region" description="Pro residues" evidence="1">
    <location>
        <begin position="33"/>
        <end position="52"/>
    </location>
</feature>
<name>F8A6M0_CELGA</name>
<feature type="region of interest" description="Disordered" evidence="1">
    <location>
        <begin position="1"/>
        <end position="88"/>
    </location>
</feature>
<feature type="compositionally biased region" description="Basic residues" evidence="1">
    <location>
        <begin position="1"/>
        <end position="12"/>
    </location>
</feature>
<dbReference type="GO" id="GO:0004386">
    <property type="term" value="F:helicase activity"/>
    <property type="evidence" value="ECO:0007669"/>
    <property type="project" value="UniProtKB-KW"/>
</dbReference>
<keyword evidence="2" id="KW-0067">ATP-binding</keyword>
<evidence type="ECO:0000256" key="1">
    <source>
        <dbReference type="SAM" id="MobiDB-lite"/>
    </source>
</evidence>
<proteinExistence type="predicted"/>
<dbReference type="EMBL" id="CP002665">
    <property type="protein sequence ID" value="AEI11080.1"/>
    <property type="molecule type" value="Genomic_DNA"/>
</dbReference>
<keyword evidence="2" id="KW-0347">Helicase</keyword>
<keyword evidence="2" id="KW-0378">Hydrolase</keyword>
<dbReference type="Proteomes" id="UP000000485">
    <property type="component" value="Chromosome"/>
</dbReference>
<dbReference type="AlphaFoldDB" id="F8A6M0"/>
<dbReference type="RefSeq" id="WP_013882603.1">
    <property type="nucleotide sequence ID" value="NC_015671.1"/>
</dbReference>
<keyword evidence="2" id="KW-0547">Nucleotide-binding</keyword>
<accession>F8A6M0</accession>
<gene>
    <name evidence="2" type="ordered locus">Celgi_0560</name>
</gene>
<feature type="compositionally biased region" description="Basic and acidic residues" evidence="1">
    <location>
        <begin position="71"/>
        <end position="88"/>
    </location>
</feature>
<reference evidence="3" key="1">
    <citation type="submission" date="2011-04" db="EMBL/GenBank/DDBJ databases">
        <title>Complete sequence of Cellvibrio gilvus ATCC 13127.</title>
        <authorList>
            <person name="Lucas S."/>
            <person name="Han J."/>
            <person name="Lapidus A."/>
            <person name="Cheng J.-F."/>
            <person name="Goodwin L."/>
            <person name="Pitluck S."/>
            <person name="Peters L."/>
            <person name="Munk A."/>
            <person name="Detter J.C."/>
            <person name="Han C."/>
            <person name="Tapia R."/>
            <person name="Land M."/>
            <person name="Hauser L."/>
            <person name="Kyrpides N."/>
            <person name="Ivanova N."/>
            <person name="Ovchinnikova G."/>
            <person name="Pagani I."/>
            <person name="Mead D."/>
            <person name="Brumm P."/>
            <person name="Woyke T."/>
        </authorList>
    </citation>
    <scope>NUCLEOTIDE SEQUENCE [LARGE SCALE GENOMIC DNA]</scope>
    <source>
        <strain evidence="3">ATCC 13127 / NRRL B-14078</strain>
    </source>
</reference>
<protein>
    <submittedName>
        <fullName evidence="2">DNA helicase</fullName>
    </submittedName>
</protein>
<dbReference type="HOGENOM" id="CLU_2463432_0_0_11"/>
<organism evidence="2 3">
    <name type="scientific">Cellulomonas gilvus (strain ATCC 13127 / NRRL B-14078)</name>
    <name type="common">Cellvibrio gilvus</name>
    <dbReference type="NCBI Taxonomy" id="593907"/>
    <lineage>
        <taxon>Bacteria</taxon>
        <taxon>Bacillati</taxon>
        <taxon>Actinomycetota</taxon>
        <taxon>Actinomycetes</taxon>
        <taxon>Micrococcales</taxon>
        <taxon>Cellulomonadaceae</taxon>
        <taxon>Cellulomonas</taxon>
    </lineage>
</organism>
<dbReference type="KEGG" id="cga:Celgi_0560"/>
<sequence>MSTGRRAPRRAVRPAGTVGNDDAVLLSTHAAAVPPPGAPPAAPPAPSAPPTSDPLLGLRSADDTDTGWGERGTDDNDARLHRDRPPHW</sequence>